<dbReference type="KEGG" id="upv:EJN92_04010"/>
<dbReference type="PANTHER" id="PTHR42887">
    <property type="entry name" value="OS12G0638800 PROTEIN"/>
    <property type="match status" value="1"/>
</dbReference>
<dbReference type="AlphaFoldDB" id="A0A3Q9BQ73"/>
<keyword evidence="2" id="KW-0285">Flavoprotein</keyword>
<evidence type="ECO:0000313" key="6">
    <source>
        <dbReference type="EMBL" id="AZP11240.1"/>
    </source>
</evidence>
<dbReference type="Pfam" id="PF22780">
    <property type="entry name" value="HI0933_like_1st"/>
    <property type="match status" value="1"/>
</dbReference>
<feature type="domain" description="RsdA/BaiN/AoA(So)-like Rossmann fold-like" evidence="4">
    <location>
        <begin position="23"/>
        <end position="412"/>
    </location>
</feature>
<dbReference type="OrthoDB" id="9773233at2"/>
<evidence type="ECO:0000313" key="7">
    <source>
        <dbReference type="Proteomes" id="UP000275663"/>
    </source>
</evidence>
<organism evidence="6 7">
    <name type="scientific">Undibacterium parvum</name>
    <dbReference type="NCBI Taxonomy" id="401471"/>
    <lineage>
        <taxon>Bacteria</taxon>
        <taxon>Pseudomonadati</taxon>
        <taxon>Pseudomonadota</taxon>
        <taxon>Betaproteobacteria</taxon>
        <taxon>Burkholderiales</taxon>
        <taxon>Oxalobacteraceae</taxon>
        <taxon>Undibacterium</taxon>
    </lineage>
</organism>
<feature type="domain" description="RsdA/BaiN/AoA(So)-like insert" evidence="5">
    <location>
        <begin position="206"/>
        <end position="360"/>
    </location>
</feature>
<dbReference type="RefSeq" id="WP_126126628.1">
    <property type="nucleotide sequence ID" value="NZ_CP034464.1"/>
</dbReference>
<dbReference type="NCBIfam" id="TIGR00275">
    <property type="entry name" value="aminoacetone oxidase family FAD-binding enzyme"/>
    <property type="match status" value="1"/>
</dbReference>
<evidence type="ECO:0000259" key="5">
    <source>
        <dbReference type="Pfam" id="PF22780"/>
    </source>
</evidence>
<dbReference type="InterPro" id="IPR023166">
    <property type="entry name" value="BaiN-like_dom_sf"/>
</dbReference>
<dbReference type="InterPro" id="IPR036188">
    <property type="entry name" value="FAD/NAD-bd_sf"/>
</dbReference>
<dbReference type="EMBL" id="CP034464">
    <property type="protein sequence ID" value="AZP11240.1"/>
    <property type="molecule type" value="Genomic_DNA"/>
</dbReference>
<dbReference type="SUPFAM" id="SSF160996">
    <property type="entry name" value="HI0933 insert domain-like"/>
    <property type="match status" value="1"/>
</dbReference>
<reference evidence="6 7" key="1">
    <citation type="journal article" date="2011" name="Int. J. Syst. Evol. Microbiol.">
        <title>Description of Undibacterium oligocarboniphilum sp. nov., isolated from purified water, and Undibacterium pigrum strain CCUG 49012 as the type strain of Undibacterium parvum sp. nov., and emended descriptions of the genus Undibacterium and the species Undibacterium pigrum.</title>
        <authorList>
            <person name="Eder W."/>
            <person name="Wanner G."/>
            <person name="Ludwig W."/>
            <person name="Busse H.J."/>
            <person name="Ziemke-Kageler F."/>
            <person name="Lang E."/>
        </authorList>
    </citation>
    <scope>NUCLEOTIDE SEQUENCE [LARGE SCALE GENOMIC DNA]</scope>
    <source>
        <strain evidence="6 7">DSM 23061</strain>
    </source>
</reference>
<dbReference type="SUPFAM" id="SSF51905">
    <property type="entry name" value="FAD/NAD(P)-binding domain"/>
    <property type="match status" value="1"/>
</dbReference>
<dbReference type="PRINTS" id="PR00411">
    <property type="entry name" value="PNDRDTASEI"/>
</dbReference>
<keyword evidence="3" id="KW-0274">FAD</keyword>
<evidence type="ECO:0000256" key="3">
    <source>
        <dbReference type="ARBA" id="ARBA00022827"/>
    </source>
</evidence>
<dbReference type="Gene3D" id="3.50.50.60">
    <property type="entry name" value="FAD/NAD(P)-binding domain"/>
    <property type="match status" value="1"/>
</dbReference>
<dbReference type="InterPro" id="IPR057661">
    <property type="entry name" value="RsdA/BaiN/AoA(So)_Rossmann"/>
</dbReference>
<dbReference type="PANTHER" id="PTHR42887:SF2">
    <property type="entry name" value="OS12G0638800 PROTEIN"/>
    <property type="match status" value="1"/>
</dbReference>
<evidence type="ECO:0000256" key="2">
    <source>
        <dbReference type="ARBA" id="ARBA00022630"/>
    </source>
</evidence>
<dbReference type="Gene3D" id="2.40.30.10">
    <property type="entry name" value="Translation factors"/>
    <property type="match status" value="1"/>
</dbReference>
<sequence>MTKLDNQLDTKVGTKVDDKHHYDVAVIGAGAAGMMCAAVAGQRGLRVLVIDHASKLAEKIRISGGGRCNFTNINAGPNNFISENPHFCKSALSRYTPQDFLSLVKRHKIAFHEKHKGQLFCDESAEDIIRMLKAECDVAKVNWRMPCKVEQVRQDAAGFVLETEQGEIHAAKVVIATGGLSIPKIGATDFSYKVAQQFNLKIVAPRPALVPLTFDAASWEAFVPLSGISLEVDIETGEKKNKVVFREDLLFTHRGLSGPGVLQISSFWQEGQSIRVNLLPEVDLAQDLIDAKTTSKKNLANYLSGYLPARLVDGLLLAHGFAGDLKIADMQDKRLRLLGEKINRWELLPNGSEGYRKAEVTRGGVDTRELSQQSMMVNKVPGLYFIGEAVDVTGWLGGYNFQWAWASGVAAGLAI</sequence>
<dbReference type="Gene3D" id="1.10.8.260">
    <property type="entry name" value="HI0933 insert domain-like"/>
    <property type="match status" value="1"/>
</dbReference>
<accession>A0A3Q9BQ73</accession>
<evidence type="ECO:0000256" key="1">
    <source>
        <dbReference type="ARBA" id="ARBA00001974"/>
    </source>
</evidence>
<keyword evidence="7" id="KW-1185">Reference proteome</keyword>
<protein>
    <submittedName>
        <fullName evidence="6">NAD(P)/FAD-dependent oxidoreductase</fullName>
    </submittedName>
</protein>
<dbReference type="Pfam" id="PF03486">
    <property type="entry name" value="HI0933_like"/>
    <property type="match status" value="1"/>
</dbReference>
<name>A0A3Q9BQ73_9BURK</name>
<dbReference type="PRINTS" id="PR00368">
    <property type="entry name" value="FADPNR"/>
</dbReference>
<proteinExistence type="predicted"/>
<dbReference type="InterPro" id="IPR055178">
    <property type="entry name" value="RsdA/BaiN/AoA(So)-like_dom"/>
</dbReference>
<evidence type="ECO:0000259" key="4">
    <source>
        <dbReference type="Pfam" id="PF03486"/>
    </source>
</evidence>
<gene>
    <name evidence="6" type="ORF">EJN92_04010</name>
</gene>
<dbReference type="InterPro" id="IPR004792">
    <property type="entry name" value="BaiN-like"/>
</dbReference>
<comment type="cofactor">
    <cofactor evidence="1">
        <name>FAD</name>
        <dbReference type="ChEBI" id="CHEBI:57692"/>
    </cofactor>
</comment>
<dbReference type="Proteomes" id="UP000275663">
    <property type="component" value="Chromosome"/>
</dbReference>